<organism evidence="1 2">
    <name type="scientific">Candidatus Abyssobacteria bacterium SURF_17</name>
    <dbReference type="NCBI Taxonomy" id="2093361"/>
    <lineage>
        <taxon>Bacteria</taxon>
        <taxon>Pseudomonadati</taxon>
        <taxon>Candidatus Hydrogenedentota</taxon>
        <taxon>Candidatus Abyssobacteria</taxon>
    </lineage>
</organism>
<proteinExistence type="predicted"/>
<feature type="non-terminal residue" evidence="1">
    <location>
        <position position="265"/>
    </location>
</feature>
<evidence type="ECO:0000313" key="2">
    <source>
        <dbReference type="Proteomes" id="UP000285961"/>
    </source>
</evidence>
<protein>
    <recommendedName>
        <fullName evidence="3">DUF1156 domain-containing protein</fullName>
    </recommendedName>
</protein>
<reference evidence="1 2" key="1">
    <citation type="journal article" date="2017" name="ISME J.">
        <title>Energy and carbon metabolisms in a deep terrestrial subsurface fluid microbial community.</title>
        <authorList>
            <person name="Momper L."/>
            <person name="Jungbluth S.P."/>
            <person name="Lee M.D."/>
            <person name="Amend J.P."/>
        </authorList>
    </citation>
    <scope>NUCLEOTIDE SEQUENCE [LARGE SCALE GENOMIC DNA]</scope>
    <source>
        <strain evidence="1">SURF_17</strain>
    </source>
</reference>
<evidence type="ECO:0000313" key="1">
    <source>
        <dbReference type="EMBL" id="RJP72899.1"/>
    </source>
</evidence>
<dbReference type="AlphaFoldDB" id="A0A419F356"/>
<accession>A0A419F356</accession>
<gene>
    <name evidence="1" type="ORF">C4532_05100</name>
</gene>
<evidence type="ECO:0008006" key="3">
    <source>
        <dbReference type="Google" id="ProtNLM"/>
    </source>
</evidence>
<sequence length="265" mass="29826">MIAAVAEGSQQNIYLPPSAKQVQAAERAKPEWAPETELPHQALGFRVQLYGMKRHCDLFTSRQLTALSTLCDIVKEAHEQIENDAKGDKAYADAMAFYLTCALSRLTDYMNSLCTWNPTNENVGHLFQRQAIPIVWDFVEATPVYGKLSYAVAADWIAGALNAVPRDCSPARIIQLDARQPPPEFQSQPVVSTDPPYYDNIGYADLSDFFYTWLRAVLKQIDPQTFATLLSPKESELIASPHRHNGSFELAERHFREGFAQIFEI</sequence>
<dbReference type="EMBL" id="QZKI01000035">
    <property type="protein sequence ID" value="RJP72899.1"/>
    <property type="molecule type" value="Genomic_DNA"/>
</dbReference>
<comment type="caution">
    <text evidence="1">The sequence shown here is derived from an EMBL/GenBank/DDBJ whole genome shotgun (WGS) entry which is preliminary data.</text>
</comment>
<name>A0A419F356_9BACT</name>
<dbReference type="Proteomes" id="UP000285961">
    <property type="component" value="Unassembled WGS sequence"/>
</dbReference>